<sequence length="119" mass="13713">MTKKLLLAFCLSIVLSIPSNQIVTATSQTDVIRKFKYALIQNDEKLVKSYVTKGVAIPIFKENKQIFKMIEVPSQKQDTKVLIAYFKEKHSEYKIAFILEVVSKNSKISHIKTVLKLFY</sequence>
<dbReference type="RefSeq" id="WP_052109633.1">
    <property type="nucleotide sequence ID" value="NZ_JMQC01000008.1"/>
</dbReference>
<keyword evidence="1" id="KW-0732">Signal</keyword>
<dbReference type="PATRIC" id="fig|1405.8.peg.5115"/>
<evidence type="ECO:0000313" key="2">
    <source>
        <dbReference type="EMBL" id="KFM98872.1"/>
    </source>
</evidence>
<reference evidence="3 5" key="2">
    <citation type="submission" date="2018-08" db="EMBL/GenBank/DDBJ databases">
        <title>Bacillus clarus sp. nov. strain PS00077A.</title>
        <authorList>
            <person name="Mendez Acevedo M."/>
            <person name="Carroll L."/>
            <person name="Mukherjee M."/>
            <person name="Wiedmann M."/>
            <person name="Kovac J."/>
        </authorList>
    </citation>
    <scope>NUCLEOTIDE SEQUENCE [LARGE SCALE GENOMIC DNA]</scope>
    <source>
        <strain evidence="3 5">PS00077A</strain>
    </source>
</reference>
<evidence type="ECO:0000256" key="1">
    <source>
        <dbReference type="SAM" id="SignalP"/>
    </source>
</evidence>
<reference evidence="2 4" key="1">
    <citation type="submission" date="2014-04" db="EMBL/GenBank/DDBJ databases">
        <authorList>
            <person name="Bishop-Lilly K.A."/>
            <person name="Broomall S.M."/>
            <person name="Chain P.S."/>
            <person name="Chertkov O."/>
            <person name="Coyne S.R."/>
            <person name="Daligault H.E."/>
            <person name="Davenport K.W."/>
            <person name="Erkkila T."/>
            <person name="Frey K.G."/>
            <person name="Gibbons H.S."/>
            <person name="Gu W."/>
            <person name="Jaissle J."/>
            <person name="Johnson S.L."/>
            <person name="Koroleva G.I."/>
            <person name="Ladner J.T."/>
            <person name="Lo C.-C."/>
            <person name="Minogue T.D."/>
            <person name="Munk C."/>
            <person name="Palacios G.F."/>
            <person name="Redden C.L."/>
            <person name="Rosenzweig C.N."/>
            <person name="Scholz M.B."/>
            <person name="Teshima H."/>
            <person name="Xu Y."/>
        </authorList>
    </citation>
    <scope>NUCLEOTIDE SEQUENCE [LARGE SCALE GENOMIC DNA]</scope>
    <source>
        <strain evidence="2 4">BHP</strain>
    </source>
</reference>
<organism evidence="2 4">
    <name type="scientific">Bacillus clarus</name>
    <dbReference type="NCBI Taxonomy" id="2338372"/>
    <lineage>
        <taxon>Bacteria</taxon>
        <taxon>Bacillati</taxon>
        <taxon>Bacillota</taxon>
        <taxon>Bacilli</taxon>
        <taxon>Bacillales</taxon>
        <taxon>Bacillaceae</taxon>
        <taxon>Bacillus</taxon>
        <taxon>Bacillus cereus group</taxon>
    </lineage>
</organism>
<protein>
    <submittedName>
        <fullName evidence="2">Uncharacterized protein</fullName>
    </submittedName>
</protein>
<evidence type="ECO:0000313" key="4">
    <source>
        <dbReference type="Proteomes" id="UP000029389"/>
    </source>
</evidence>
<dbReference type="EMBL" id="QVOD01000079">
    <property type="protein sequence ID" value="RFT62139.1"/>
    <property type="molecule type" value="Genomic_DNA"/>
</dbReference>
<dbReference type="EMBL" id="JMQC01000008">
    <property type="protein sequence ID" value="KFM98872.1"/>
    <property type="molecule type" value="Genomic_DNA"/>
</dbReference>
<dbReference type="AlphaFoldDB" id="A0A090YLQ5"/>
<evidence type="ECO:0000313" key="5">
    <source>
        <dbReference type="Proteomes" id="UP000264294"/>
    </source>
</evidence>
<evidence type="ECO:0000313" key="3">
    <source>
        <dbReference type="EMBL" id="RFT62139.1"/>
    </source>
</evidence>
<comment type="caution">
    <text evidence="2">The sequence shown here is derived from an EMBL/GenBank/DDBJ whole genome shotgun (WGS) entry which is preliminary data.</text>
</comment>
<accession>A0A090YLQ5</accession>
<proteinExistence type="predicted"/>
<name>A0A090YLQ5_9BACI</name>
<feature type="signal peptide" evidence="1">
    <location>
        <begin position="1"/>
        <end position="21"/>
    </location>
</feature>
<dbReference type="Proteomes" id="UP000264294">
    <property type="component" value="Unassembled WGS sequence"/>
</dbReference>
<dbReference type="Proteomes" id="UP000029389">
    <property type="component" value="Unassembled WGS sequence"/>
</dbReference>
<feature type="chain" id="PRO_5039408426" evidence="1">
    <location>
        <begin position="22"/>
        <end position="119"/>
    </location>
</feature>
<gene>
    <name evidence="3" type="ORF">D0U04_29030</name>
    <name evidence="2" type="ORF">DJ93_4965</name>
</gene>
<keyword evidence="5" id="KW-1185">Reference proteome</keyword>